<dbReference type="STRING" id="341663.Q0CII3"/>
<protein>
    <submittedName>
        <fullName evidence="2">Uncharacterized protein</fullName>
    </submittedName>
</protein>
<dbReference type="OMA" id="VCLNIRQ"/>
<gene>
    <name evidence="2" type="ORF">ATEG_06501</name>
</gene>
<evidence type="ECO:0000256" key="1">
    <source>
        <dbReference type="SAM" id="MobiDB-lite"/>
    </source>
</evidence>
<dbReference type="AlphaFoldDB" id="Q0CII3"/>
<reference evidence="3" key="1">
    <citation type="submission" date="2005-09" db="EMBL/GenBank/DDBJ databases">
        <title>Annotation of the Aspergillus terreus NIH2624 genome.</title>
        <authorList>
            <person name="Birren B.W."/>
            <person name="Lander E.S."/>
            <person name="Galagan J.E."/>
            <person name="Nusbaum C."/>
            <person name="Devon K."/>
            <person name="Henn M."/>
            <person name="Ma L.-J."/>
            <person name="Jaffe D.B."/>
            <person name="Butler J."/>
            <person name="Alvarez P."/>
            <person name="Gnerre S."/>
            <person name="Grabherr M."/>
            <person name="Kleber M."/>
            <person name="Mauceli E.W."/>
            <person name="Brockman W."/>
            <person name="Rounsley S."/>
            <person name="Young S.K."/>
            <person name="LaButti K."/>
            <person name="Pushparaj V."/>
            <person name="DeCaprio D."/>
            <person name="Crawford M."/>
            <person name="Koehrsen M."/>
            <person name="Engels R."/>
            <person name="Montgomery P."/>
            <person name="Pearson M."/>
            <person name="Howarth C."/>
            <person name="Larson L."/>
            <person name="Luoma S."/>
            <person name="White J."/>
            <person name="Alvarado L."/>
            <person name="Kodira C.D."/>
            <person name="Zeng Q."/>
            <person name="Oleary S."/>
            <person name="Yandava C."/>
            <person name="Denning D.W."/>
            <person name="Nierman W.C."/>
            <person name="Milne T."/>
            <person name="Madden K."/>
        </authorList>
    </citation>
    <scope>NUCLEOTIDE SEQUENCE [LARGE SCALE GENOMIC DNA]</scope>
    <source>
        <strain evidence="3">NIH 2624 / FGSC A1156</strain>
    </source>
</reference>
<dbReference type="HOGENOM" id="CLU_076387_0_0_1"/>
<dbReference type="RefSeq" id="XP_001215679.1">
    <property type="nucleotide sequence ID" value="XM_001215679.1"/>
</dbReference>
<dbReference type="Proteomes" id="UP000007963">
    <property type="component" value="Unassembled WGS sequence"/>
</dbReference>
<accession>Q0CII3</accession>
<dbReference type="VEuPathDB" id="FungiDB:ATEG_06501"/>
<organism evidence="2 3">
    <name type="scientific">Aspergillus terreus (strain NIH 2624 / FGSC A1156)</name>
    <dbReference type="NCBI Taxonomy" id="341663"/>
    <lineage>
        <taxon>Eukaryota</taxon>
        <taxon>Fungi</taxon>
        <taxon>Dikarya</taxon>
        <taxon>Ascomycota</taxon>
        <taxon>Pezizomycotina</taxon>
        <taxon>Eurotiomycetes</taxon>
        <taxon>Eurotiomycetidae</taxon>
        <taxon>Eurotiales</taxon>
        <taxon>Aspergillaceae</taxon>
        <taxon>Aspergillus</taxon>
        <taxon>Aspergillus subgen. Circumdati</taxon>
    </lineage>
</organism>
<feature type="compositionally biased region" description="Basic and acidic residues" evidence="1">
    <location>
        <begin position="134"/>
        <end position="148"/>
    </location>
</feature>
<feature type="region of interest" description="Disordered" evidence="1">
    <location>
        <begin position="125"/>
        <end position="148"/>
    </location>
</feature>
<feature type="region of interest" description="Disordered" evidence="1">
    <location>
        <begin position="55"/>
        <end position="81"/>
    </location>
</feature>
<sequence>MATFSPIMRQLGCFRSLIKPQPWLQSRSISTAYTPKPEPAPLPTRLPQSFLSQIPSRLQPNNGRKKLKVYPPPPTVRSTCKDPVGAVTEAQLATLDPTGERKALFDYRRNPRSVKVGDILRVTFKNGDPFSGPERGERGDRAEDGEAEEKSKIVLHAVREPSYLASFPYPLLVASADGTDFASLLFRKPKHDMGSVENIVSNYLRQKSALTGQRRPGQKR</sequence>
<name>Q0CII3_ASPTN</name>
<dbReference type="Gene3D" id="2.30.30.790">
    <property type="match status" value="1"/>
</dbReference>
<evidence type="ECO:0000313" key="3">
    <source>
        <dbReference type="Proteomes" id="UP000007963"/>
    </source>
</evidence>
<dbReference type="EMBL" id="CH476602">
    <property type="protein sequence ID" value="EAU33045.1"/>
    <property type="molecule type" value="Genomic_DNA"/>
</dbReference>
<proteinExistence type="predicted"/>
<dbReference type="InterPro" id="IPR038657">
    <property type="entry name" value="Ribosomal_bL19_sf"/>
</dbReference>
<dbReference type="OrthoDB" id="432645at2759"/>
<dbReference type="eggNOG" id="KOG1698">
    <property type="taxonomic scope" value="Eukaryota"/>
</dbReference>
<evidence type="ECO:0000313" key="2">
    <source>
        <dbReference type="EMBL" id="EAU33045.1"/>
    </source>
</evidence>
<dbReference type="GeneID" id="4321976"/>